<keyword evidence="2" id="KW-0614">Plasmid</keyword>
<dbReference type="EMBL" id="LN853695">
    <property type="protein sequence ID" value="CRY96501.1"/>
    <property type="molecule type" value="Genomic_DNA"/>
</dbReference>
<accession>A0A0H5Q363</accession>
<dbReference type="AlphaFoldDB" id="A0A0H5Q363"/>
<dbReference type="InterPro" id="IPR003491">
    <property type="entry name" value="REP-like_C"/>
</dbReference>
<proteinExistence type="predicted"/>
<feature type="domain" description="Replication initiation protein-like C-terminal" evidence="1">
    <location>
        <begin position="105"/>
        <end position="236"/>
    </location>
</feature>
<geneLocation type="plasmid" evidence="2">
    <name>pRGFK1114</name>
</geneLocation>
<dbReference type="Pfam" id="PF02486">
    <property type="entry name" value="Rep_trans"/>
    <property type="match status" value="1"/>
</dbReference>
<evidence type="ECO:0000313" key="2">
    <source>
        <dbReference type="EMBL" id="CRY96501.1"/>
    </source>
</evidence>
<reference evidence="2" key="2">
    <citation type="submission" date="2015-07" db="EMBL/GenBank/DDBJ databases">
        <title>Plasmids, circular viruses and viroids from rat gut.</title>
        <authorList>
            <person name="Jorgensen T.J."/>
            <person name="Hansen M.A."/>
            <person name="Xu Z."/>
            <person name="Tabak M.A."/>
            <person name="Sorensen S.J."/>
            <person name="Hansen L.H."/>
        </authorList>
    </citation>
    <scope>NUCLEOTIDE SEQUENCE</scope>
    <source>
        <plasmid evidence="2">pRGFK1114</plasmid>
    </source>
</reference>
<reference evidence="2" key="1">
    <citation type="submission" date="2015-06" db="EMBL/GenBank/DDBJ databases">
        <authorList>
            <person name="Joergensen T."/>
        </authorList>
    </citation>
    <scope>NUCLEOTIDE SEQUENCE</scope>
    <source>
        <plasmid evidence="2">pRGFK1114</plasmid>
    </source>
</reference>
<protein>
    <recommendedName>
        <fullName evidence="1">Replication initiation protein-like C-terminal domain-containing protein</fullName>
    </recommendedName>
</protein>
<evidence type="ECO:0000259" key="1">
    <source>
        <dbReference type="Pfam" id="PF02486"/>
    </source>
</evidence>
<organism evidence="2">
    <name type="scientific">uncultured prokaryote</name>
    <dbReference type="NCBI Taxonomy" id="198431"/>
    <lineage>
        <taxon>unclassified sequences</taxon>
        <taxon>environmental samples</taxon>
    </lineage>
</organism>
<name>A0A0H5Q363_9ZZZZ</name>
<sequence length="309" mass="34699">MTTPQKTTIDWLTFRVQAEPRDVLEAMRPMFGTMGADLRFEHLQRGAMGFQQASQIMFADMPLARLDFGGDSQRGWVRTAMSGKPCEWVQDWDAVEAIEHLPSAEIRRLDVALTTWSGEVTHERVVQAHTDGRFKTGGRPPDRRTIVSSDPRAGRTCEVGKREKAAKFLRGYEKGFELAARSRGPAQITHIDGHPIEDIYRVEIEFKADAAVIPWEAIDRRDQYFAGAYPFCADLLPEVGCDILMRRPERAPQMSLIAALENCRIQYGQTLFTAMAAYGGDYLAVMEKIMGKTHNPALLADGVLLVDHD</sequence>